<sequence length="89" mass="10225">MRGQGRLLTHLRHSSLVTRLGSPLRRAVNPPLFRPQFSPVHEKRTARSRNSRLCVALSCFILMHALHRESGLQQQQQKRQQQATPNGSY</sequence>
<evidence type="ECO:0000313" key="3">
    <source>
        <dbReference type="Proteomes" id="UP000799640"/>
    </source>
</evidence>
<feature type="region of interest" description="Disordered" evidence="1">
    <location>
        <begin position="70"/>
        <end position="89"/>
    </location>
</feature>
<organism evidence="2 3">
    <name type="scientific">Trichodelitschia bisporula</name>
    <dbReference type="NCBI Taxonomy" id="703511"/>
    <lineage>
        <taxon>Eukaryota</taxon>
        <taxon>Fungi</taxon>
        <taxon>Dikarya</taxon>
        <taxon>Ascomycota</taxon>
        <taxon>Pezizomycotina</taxon>
        <taxon>Dothideomycetes</taxon>
        <taxon>Dothideomycetes incertae sedis</taxon>
        <taxon>Phaeotrichales</taxon>
        <taxon>Phaeotrichaceae</taxon>
        <taxon>Trichodelitschia</taxon>
    </lineage>
</organism>
<dbReference type="AlphaFoldDB" id="A0A6G1I9G1"/>
<keyword evidence="3" id="KW-1185">Reference proteome</keyword>
<accession>A0A6G1I9G1</accession>
<proteinExistence type="predicted"/>
<reference evidence="2" key="1">
    <citation type="journal article" date="2020" name="Stud. Mycol.">
        <title>101 Dothideomycetes genomes: a test case for predicting lifestyles and emergence of pathogens.</title>
        <authorList>
            <person name="Haridas S."/>
            <person name="Albert R."/>
            <person name="Binder M."/>
            <person name="Bloem J."/>
            <person name="Labutti K."/>
            <person name="Salamov A."/>
            <person name="Andreopoulos B."/>
            <person name="Baker S."/>
            <person name="Barry K."/>
            <person name="Bills G."/>
            <person name="Bluhm B."/>
            <person name="Cannon C."/>
            <person name="Castanera R."/>
            <person name="Culley D."/>
            <person name="Daum C."/>
            <person name="Ezra D."/>
            <person name="Gonzalez J."/>
            <person name="Henrissat B."/>
            <person name="Kuo A."/>
            <person name="Liang C."/>
            <person name="Lipzen A."/>
            <person name="Lutzoni F."/>
            <person name="Magnuson J."/>
            <person name="Mondo S."/>
            <person name="Nolan M."/>
            <person name="Ohm R."/>
            <person name="Pangilinan J."/>
            <person name="Park H.-J."/>
            <person name="Ramirez L."/>
            <person name="Alfaro M."/>
            <person name="Sun H."/>
            <person name="Tritt A."/>
            <person name="Yoshinaga Y."/>
            <person name="Zwiers L.-H."/>
            <person name="Turgeon B."/>
            <person name="Goodwin S."/>
            <person name="Spatafora J."/>
            <person name="Crous P."/>
            <person name="Grigoriev I."/>
        </authorList>
    </citation>
    <scope>NUCLEOTIDE SEQUENCE</scope>
    <source>
        <strain evidence="2">CBS 262.69</strain>
    </source>
</reference>
<dbReference type="EMBL" id="ML996688">
    <property type="protein sequence ID" value="KAF2404677.1"/>
    <property type="molecule type" value="Genomic_DNA"/>
</dbReference>
<feature type="compositionally biased region" description="Low complexity" evidence="1">
    <location>
        <begin position="73"/>
        <end position="82"/>
    </location>
</feature>
<dbReference type="Proteomes" id="UP000799640">
    <property type="component" value="Unassembled WGS sequence"/>
</dbReference>
<evidence type="ECO:0000256" key="1">
    <source>
        <dbReference type="SAM" id="MobiDB-lite"/>
    </source>
</evidence>
<name>A0A6G1I9G1_9PEZI</name>
<gene>
    <name evidence="2" type="ORF">EJ06DRAFT_526752</name>
</gene>
<evidence type="ECO:0000313" key="2">
    <source>
        <dbReference type="EMBL" id="KAF2404677.1"/>
    </source>
</evidence>
<protein>
    <submittedName>
        <fullName evidence="2">Uncharacterized protein</fullName>
    </submittedName>
</protein>